<sequence length="278" mass="30991">MSNEFNPDPDVPTFQNCADKTTWEVQQAISTISDEPSQIDAIASIRGWFGNPEQDKDEHEALSGYLNGDLSLEEAQKKSISPSTIFHAAKKGSQNHDKLASLLKSFENKDPIYSSAREAFNDSPGSNAGYSLPETHAWTHLNSFLAHLTKLGQFDFWIYSIWTLRSALECRNPGPQVIEPSTKTQYWDAMIPAAGAWIQVLGLELVEKDEDLTPQRQGVGNPARGGELYKGRAGFGRERWELWKRRFGEIGKAEGVSEETRRVTGETVGRMEKADKSG</sequence>
<comment type="caution">
    <text evidence="2">The sequence shown here is derived from an EMBL/GenBank/DDBJ whole genome shotgun (WGS) entry which is preliminary data.</text>
</comment>
<dbReference type="InterPro" id="IPR022085">
    <property type="entry name" value="OpdG"/>
</dbReference>
<feature type="region of interest" description="Disordered" evidence="1">
    <location>
        <begin position="255"/>
        <end position="278"/>
    </location>
</feature>
<evidence type="ECO:0000313" key="3">
    <source>
        <dbReference type="Proteomes" id="UP000799536"/>
    </source>
</evidence>
<dbReference type="PANTHER" id="PTHR38797">
    <property type="entry name" value="NUCLEAR PORE COMPLEX PROTEIN NUP85-RELATED"/>
    <property type="match status" value="1"/>
</dbReference>
<protein>
    <submittedName>
        <fullName evidence="2">Uncharacterized protein</fullName>
    </submittedName>
</protein>
<proteinExistence type="predicted"/>
<dbReference type="EMBL" id="ML994253">
    <property type="protein sequence ID" value="KAF2197296.1"/>
    <property type="molecule type" value="Genomic_DNA"/>
</dbReference>
<organism evidence="2 3">
    <name type="scientific">Delitschia confertaspora ATCC 74209</name>
    <dbReference type="NCBI Taxonomy" id="1513339"/>
    <lineage>
        <taxon>Eukaryota</taxon>
        <taxon>Fungi</taxon>
        <taxon>Dikarya</taxon>
        <taxon>Ascomycota</taxon>
        <taxon>Pezizomycotina</taxon>
        <taxon>Dothideomycetes</taxon>
        <taxon>Pleosporomycetidae</taxon>
        <taxon>Pleosporales</taxon>
        <taxon>Delitschiaceae</taxon>
        <taxon>Delitschia</taxon>
    </lineage>
</organism>
<feature type="compositionally biased region" description="Basic and acidic residues" evidence="1">
    <location>
        <begin position="258"/>
        <end position="278"/>
    </location>
</feature>
<evidence type="ECO:0000256" key="1">
    <source>
        <dbReference type="SAM" id="MobiDB-lite"/>
    </source>
</evidence>
<keyword evidence="3" id="KW-1185">Reference proteome</keyword>
<name>A0A9P4JD75_9PLEO</name>
<gene>
    <name evidence="2" type="ORF">GQ43DRAFT_444378</name>
</gene>
<reference evidence="2" key="1">
    <citation type="journal article" date="2020" name="Stud. Mycol.">
        <title>101 Dothideomycetes genomes: a test case for predicting lifestyles and emergence of pathogens.</title>
        <authorList>
            <person name="Haridas S."/>
            <person name="Albert R."/>
            <person name="Binder M."/>
            <person name="Bloem J."/>
            <person name="Labutti K."/>
            <person name="Salamov A."/>
            <person name="Andreopoulos B."/>
            <person name="Baker S."/>
            <person name="Barry K."/>
            <person name="Bills G."/>
            <person name="Bluhm B."/>
            <person name="Cannon C."/>
            <person name="Castanera R."/>
            <person name="Culley D."/>
            <person name="Daum C."/>
            <person name="Ezra D."/>
            <person name="Gonzalez J."/>
            <person name="Henrissat B."/>
            <person name="Kuo A."/>
            <person name="Liang C."/>
            <person name="Lipzen A."/>
            <person name="Lutzoni F."/>
            <person name="Magnuson J."/>
            <person name="Mondo S."/>
            <person name="Nolan M."/>
            <person name="Ohm R."/>
            <person name="Pangilinan J."/>
            <person name="Park H.-J."/>
            <person name="Ramirez L."/>
            <person name="Alfaro M."/>
            <person name="Sun H."/>
            <person name="Tritt A."/>
            <person name="Yoshinaga Y."/>
            <person name="Zwiers L.-H."/>
            <person name="Turgeon B."/>
            <person name="Goodwin S."/>
            <person name="Spatafora J."/>
            <person name="Crous P."/>
            <person name="Grigoriev I."/>
        </authorList>
    </citation>
    <scope>NUCLEOTIDE SEQUENCE</scope>
    <source>
        <strain evidence="2">ATCC 74209</strain>
    </source>
</reference>
<evidence type="ECO:0000313" key="2">
    <source>
        <dbReference type="EMBL" id="KAF2197296.1"/>
    </source>
</evidence>
<dbReference type="OrthoDB" id="3350591at2759"/>
<dbReference type="Pfam" id="PF12311">
    <property type="entry name" value="DUF3632"/>
    <property type="match status" value="1"/>
</dbReference>
<dbReference type="InterPro" id="IPR053204">
    <property type="entry name" value="Oxopyrrolidines_Biosynth-assoc"/>
</dbReference>
<accession>A0A9P4JD75</accession>
<dbReference type="AlphaFoldDB" id="A0A9P4JD75"/>
<dbReference type="PANTHER" id="PTHR38797:SF4">
    <property type="entry name" value="NUCLEAR PORE COMPLEX PROTEIN NUP85"/>
    <property type="match status" value="1"/>
</dbReference>
<dbReference type="Proteomes" id="UP000799536">
    <property type="component" value="Unassembled WGS sequence"/>
</dbReference>